<dbReference type="OrthoDB" id="9762009at2"/>
<evidence type="ECO:0000256" key="10">
    <source>
        <dbReference type="ARBA" id="ARBA00023209"/>
    </source>
</evidence>
<keyword evidence="6" id="KW-0677">Repeat</keyword>
<evidence type="ECO:0000256" key="7">
    <source>
        <dbReference type="ARBA" id="ARBA00022989"/>
    </source>
</evidence>
<feature type="transmembrane region" description="Helical" evidence="13">
    <location>
        <begin position="55"/>
        <end position="75"/>
    </location>
</feature>
<organism evidence="15 16">
    <name type="scientific">Clostridium tarantellae</name>
    <dbReference type="NCBI Taxonomy" id="39493"/>
    <lineage>
        <taxon>Bacteria</taxon>
        <taxon>Bacillati</taxon>
        <taxon>Bacillota</taxon>
        <taxon>Clostridia</taxon>
        <taxon>Eubacteriales</taxon>
        <taxon>Clostridiaceae</taxon>
        <taxon>Clostridium</taxon>
    </lineage>
</organism>
<dbReference type="RefSeq" id="WP_152889875.1">
    <property type="nucleotide sequence ID" value="NZ_WHJC01000120.1"/>
</dbReference>
<feature type="domain" description="PLD phosphodiesterase" evidence="14">
    <location>
        <begin position="233"/>
        <end position="260"/>
    </location>
</feature>
<gene>
    <name evidence="15" type="primary">cls</name>
    <name evidence="15" type="ORF">GBZ86_08980</name>
</gene>
<evidence type="ECO:0000256" key="2">
    <source>
        <dbReference type="ARBA" id="ARBA00022475"/>
    </source>
</evidence>
<evidence type="ECO:0000313" key="16">
    <source>
        <dbReference type="Proteomes" id="UP000430345"/>
    </source>
</evidence>
<dbReference type="InterPro" id="IPR022924">
    <property type="entry name" value="Cardiolipin_synthase"/>
</dbReference>
<dbReference type="InterPro" id="IPR025202">
    <property type="entry name" value="PLD-like_dom"/>
</dbReference>
<evidence type="ECO:0000256" key="4">
    <source>
        <dbReference type="ARBA" id="ARBA00022679"/>
    </source>
</evidence>
<evidence type="ECO:0000256" key="5">
    <source>
        <dbReference type="ARBA" id="ARBA00022692"/>
    </source>
</evidence>
<keyword evidence="8" id="KW-0443">Lipid metabolism</keyword>
<evidence type="ECO:0000259" key="14">
    <source>
        <dbReference type="PROSITE" id="PS50035"/>
    </source>
</evidence>
<dbReference type="NCBIfam" id="TIGR04265">
    <property type="entry name" value="bac_cardiolipin"/>
    <property type="match status" value="1"/>
</dbReference>
<dbReference type="Pfam" id="PF13396">
    <property type="entry name" value="PLDc_N"/>
    <property type="match status" value="1"/>
</dbReference>
<dbReference type="InterPro" id="IPR001736">
    <property type="entry name" value="PLipase_D/transphosphatidylase"/>
</dbReference>
<evidence type="ECO:0000256" key="13">
    <source>
        <dbReference type="SAM" id="Phobius"/>
    </source>
</evidence>
<dbReference type="Proteomes" id="UP000430345">
    <property type="component" value="Unassembled WGS sequence"/>
</dbReference>
<sequence length="500" mass="58051">MTIIGLLIFIQFVILIFGIWKLSESFVYFYVFFIILSVIVEIYIISRKDNPSYKLAWTILVLALPVFGGLFYLLFGGNKTNKGFRKRMIKSLNNIEPLLVQDEKIINEIEKNSKTAANQANYINGYSSFPIYKNTQTEYLSPGEIFFEKLKEELKKAKHYIFMEYFIIQEGEMWNSILEILEKKVKEGVDVRVMYDDMGCIKTLPHKYNESLQNKGIKCSIFNPFVPSLSMIMNNRDHRKITVIDGHTAFTGGINLADEYINSIVRFGHWKDASIMLKGDAVWNLTLMFLHLWNFGTNESEAYDKYRPNRYYKESFQSDGYVQPYGDSPLDGEIVGENVYLNIINKARNYVYITTPYFIVDNELITALTLAAKSGIDVRIITPHIEDKWYAHIVTTAYYAQLIECGVKVYEYTPGFIHSKTFVADDEIGTVGTINMDYRSLYLHFECGVWLYKTKSVMQIKEDFLNTLKVCEVVTLEDCRKIKWSNVFVRSILRVFAPLM</sequence>
<dbReference type="AlphaFoldDB" id="A0A6I1MSM5"/>
<dbReference type="GO" id="GO:0008808">
    <property type="term" value="F:cardiolipin synthase activity"/>
    <property type="evidence" value="ECO:0007669"/>
    <property type="project" value="UniProtKB-UniRule"/>
</dbReference>
<dbReference type="GO" id="GO:0005886">
    <property type="term" value="C:plasma membrane"/>
    <property type="evidence" value="ECO:0007669"/>
    <property type="project" value="UniProtKB-SubCell"/>
</dbReference>
<accession>A0A6I1MSM5</accession>
<dbReference type="PROSITE" id="PS50035">
    <property type="entry name" value="PLD"/>
    <property type="match status" value="2"/>
</dbReference>
<reference evidence="15 16" key="1">
    <citation type="submission" date="2019-10" db="EMBL/GenBank/DDBJ databases">
        <title>The Genome Sequence of Clostridium tarantellae Isolated from Fish Brain.</title>
        <authorList>
            <person name="Bano L."/>
            <person name="Kiel M."/>
            <person name="Sales G."/>
            <person name="Doxey A.C."/>
            <person name="Mansfield M.J."/>
            <person name="Schiavone M."/>
            <person name="Rossetto O."/>
            <person name="Pirazzini M."/>
            <person name="Dobrindt U."/>
            <person name="Montecucco C."/>
        </authorList>
    </citation>
    <scope>NUCLEOTIDE SEQUENCE [LARGE SCALE GENOMIC DNA]</scope>
    <source>
        <strain evidence="15 16">DSM 3997</strain>
    </source>
</reference>
<evidence type="ECO:0000256" key="3">
    <source>
        <dbReference type="ARBA" id="ARBA00022516"/>
    </source>
</evidence>
<dbReference type="PANTHER" id="PTHR21248">
    <property type="entry name" value="CARDIOLIPIN SYNTHASE"/>
    <property type="match status" value="1"/>
</dbReference>
<protein>
    <recommendedName>
        <fullName evidence="12">Cardiolipin synthase</fullName>
        <ecNumber evidence="12">2.7.8.-</ecNumber>
    </recommendedName>
</protein>
<dbReference type="GO" id="GO:0032049">
    <property type="term" value="P:cardiolipin biosynthetic process"/>
    <property type="evidence" value="ECO:0007669"/>
    <property type="project" value="UniProtKB-UniRule"/>
</dbReference>
<dbReference type="CDD" id="cd09154">
    <property type="entry name" value="PLDc_SMU_988_like_1"/>
    <property type="match status" value="1"/>
</dbReference>
<dbReference type="Pfam" id="PF13091">
    <property type="entry name" value="PLDc_2"/>
    <property type="match status" value="2"/>
</dbReference>
<keyword evidence="11" id="KW-1208">Phospholipid metabolism</keyword>
<dbReference type="SMART" id="SM00155">
    <property type="entry name" value="PLDc"/>
    <property type="match status" value="2"/>
</dbReference>
<evidence type="ECO:0000256" key="11">
    <source>
        <dbReference type="ARBA" id="ARBA00023264"/>
    </source>
</evidence>
<evidence type="ECO:0000256" key="9">
    <source>
        <dbReference type="ARBA" id="ARBA00023136"/>
    </source>
</evidence>
<feature type="transmembrane region" description="Helical" evidence="13">
    <location>
        <begin position="28"/>
        <end position="46"/>
    </location>
</feature>
<comment type="subcellular location">
    <subcellularLocation>
        <location evidence="1">Cell membrane</location>
        <topology evidence="1">Multi-pass membrane protein</topology>
    </subcellularLocation>
</comment>
<evidence type="ECO:0000256" key="1">
    <source>
        <dbReference type="ARBA" id="ARBA00004651"/>
    </source>
</evidence>
<dbReference type="Gene3D" id="3.30.870.10">
    <property type="entry name" value="Endonuclease Chain A"/>
    <property type="match status" value="2"/>
</dbReference>
<evidence type="ECO:0000256" key="6">
    <source>
        <dbReference type="ARBA" id="ARBA00022737"/>
    </source>
</evidence>
<evidence type="ECO:0000256" key="12">
    <source>
        <dbReference type="NCBIfam" id="TIGR04265"/>
    </source>
</evidence>
<dbReference type="EMBL" id="WHJC01000120">
    <property type="protein sequence ID" value="MPQ43891.1"/>
    <property type="molecule type" value="Genomic_DNA"/>
</dbReference>
<dbReference type="EC" id="2.7.8.-" evidence="12"/>
<feature type="transmembrane region" description="Helical" evidence="13">
    <location>
        <begin position="5"/>
        <end position="22"/>
    </location>
</feature>
<keyword evidence="9 13" id="KW-0472">Membrane</keyword>
<keyword evidence="7 13" id="KW-1133">Transmembrane helix</keyword>
<keyword evidence="2" id="KW-1003">Cell membrane</keyword>
<keyword evidence="10" id="KW-0594">Phospholipid biosynthesis</keyword>
<dbReference type="SUPFAM" id="SSF56024">
    <property type="entry name" value="Phospholipase D/nuclease"/>
    <property type="match status" value="2"/>
</dbReference>
<keyword evidence="16" id="KW-1185">Reference proteome</keyword>
<keyword evidence="5 13" id="KW-0812">Transmembrane</keyword>
<feature type="domain" description="PLD phosphodiesterase" evidence="14">
    <location>
        <begin position="413"/>
        <end position="440"/>
    </location>
</feature>
<proteinExistence type="predicted"/>
<keyword evidence="3" id="KW-0444">Lipid biosynthesis</keyword>
<dbReference type="CDD" id="cd09160">
    <property type="entry name" value="PLDc_SMU_988_like_2"/>
    <property type="match status" value="1"/>
</dbReference>
<comment type="caution">
    <text evidence="15">The sequence shown here is derived from an EMBL/GenBank/DDBJ whole genome shotgun (WGS) entry which is preliminary data.</text>
</comment>
<dbReference type="InterPro" id="IPR027379">
    <property type="entry name" value="CLS_N"/>
</dbReference>
<evidence type="ECO:0000313" key="15">
    <source>
        <dbReference type="EMBL" id="MPQ43891.1"/>
    </source>
</evidence>
<name>A0A6I1MSM5_9CLOT</name>
<dbReference type="PANTHER" id="PTHR21248:SF22">
    <property type="entry name" value="PHOSPHOLIPASE D"/>
    <property type="match status" value="1"/>
</dbReference>
<keyword evidence="4" id="KW-0808">Transferase</keyword>
<evidence type="ECO:0000256" key="8">
    <source>
        <dbReference type="ARBA" id="ARBA00023098"/>
    </source>
</evidence>